<dbReference type="Proteomes" id="UP000001312">
    <property type="component" value="Unassembled WGS sequence"/>
</dbReference>
<evidence type="ECO:0000313" key="2">
    <source>
        <dbReference type="Proteomes" id="UP000001312"/>
    </source>
</evidence>
<evidence type="ECO:0000313" key="1">
    <source>
        <dbReference type="EMBL" id="EDN92941.1"/>
    </source>
</evidence>
<accession>A7ETZ9</accession>
<organism evidence="1 2">
    <name type="scientific">Sclerotinia sclerotiorum (strain ATCC 18683 / 1980 / Ss-1)</name>
    <name type="common">White mold</name>
    <name type="synonym">Whetzelinia sclerotiorum</name>
    <dbReference type="NCBI Taxonomy" id="665079"/>
    <lineage>
        <taxon>Eukaryota</taxon>
        <taxon>Fungi</taxon>
        <taxon>Dikarya</taxon>
        <taxon>Ascomycota</taxon>
        <taxon>Pezizomycotina</taxon>
        <taxon>Leotiomycetes</taxon>
        <taxon>Helotiales</taxon>
        <taxon>Sclerotiniaceae</taxon>
        <taxon>Sclerotinia</taxon>
    </lineage>
</organism>
<dbReference type="InParanoid" id="A7ETZ9"/>
<proteinExistence type="predicted"/>
<dbReference type="GeneID" id="5486191"/>
<name>A7ETZ9_SCLS1</name>
<sequence length="45" mass="5243">MYAEYGVVYIVAFIAQTWSFRKARTEWLVAIEQEKKNLANGNDAF</sequence>
<dbReference type="KEGG" id="ssl:SS1G_08806"/>
<dbReference type="AlphaFoldDB" id="A7ETZ9"/>
<dbReference type="RefSeq" id="XP_001590042.1">
    <property type="nucleotide sequence ID" value="XM_001589992.1"/>
</dbReference>
<protein>
    <submittedName>
        <fullName evidence="1">Uncharacterized protein</fullName>
    </submittedName>
</protein>
<keyword evidence="2" id="KW-1185">Reference proteome</keyword>
<gene>
    <name evidence="1" type="ORF">SS1G_08806</name>
</gene>
<dbReference type="EMBL" id="CH476632">
    <property type="protein sequence ID" value="EDN92941.1"/>
    <property type="molecule type" value="Genomic_DNA"/>
</dbReference>
<reference evidence="2" key="1">
    <citation type="journal article" date="2011" name="PLoS Genet.">
        <title>Genomic analysis of the necrotrophic fungal pathogens Sclerotinia sclerotiorum and Botrytis cinerea.</title>
        <authorList>
            <person name="Amselem J."/>
            <person name="Cuomo C.A."/>
            <person name="van Kan J.A."/>
            <person name="Viaud M."/>
            <person name="Benito E.P."/>
            <person name="Couloux A."/>
            <person name="Coutinho P.M."/>
            <person name="de Vries R.P."/>
            <person name="Dyer P.S."/>
            <person name="Fillinger S."/>
            <person name="Fournier E."/>
            <person name="Gout L."/>
            <person name="Hahn M."/>
            <person name="Kohn L."/>
            <person name="Lapalu N."/>
            <person name="Plummer K.M."/>
            <person name="Pradier J.M."/>
            <person name="Quevillon E."/>
            <person name="Sharon A."/>
            <person name="Simon A."/>
            <person name="ten Have A."/>
            <person name="Tudzynski B."/>
            <person name="Tudzynski P."/>
            <person name="Wincker P."/>
            <person name="Andrew M."/>
            <person name="Anthouard V."/>
            <person name="Beever R.E."/>
            <person name="Beffa R."/>
            <person name="Benoit I."/>
            <person name="Bouzid O."/>
            <person name="Brault B."/>
            <person name="Chen Z."/>
            <person name="Choquer M."/>
            <person name="Collemare J."/>
            <person name="Cotton P."/>
            <person name="Danchin E.G."/>
            <person name="Da Silva C."/>
            <person name="Gautier A."/>
            <person name="Giraud C."/>
            <person name="Giraud T."/>
            <person name="Gonzalez C."/>
            <person name="Grossetete S."/>
            <person name="Guldener U."/>
            <person name="Henrissat B."/>
            <person name="Howlett B.J."/>
            <person name="Kodira C."/>
            <person name="Kretschmer M."/>
            <person name="Lappartient A."/>
            <person name="Leroch M."/>
            <person name="Levis C."/>
            <person name="Mauceli E."/>
            <person name="Neuveglise C."/>
            <person name="Oeser B."/>
            <person name="Pearson M."/>
            <person name="Poulain J."/>
            <person name="Poussereau N."/>
            <person name="Quesneville H."/>
            <person name="Rascle C."/>
            <person name="Schumacher J."/>
            <person name="Segurens B."/>
            <person name="Sexton A."/>
            <person name="Silva E."/>
            <person name="Sirven C."/>
            <person name="Soanes D.M."/>
            <person name="Talbot N.J."/>
            <person name="Templeton M."/>
            <person name="Yandava C."/>
            <person name="Yarden O."/>
            <person name="Zeng Q."/>
            <person name="Rollins J.A."/>
            <person name="Lebrun M.H."/>
            <person name="Dickman M."/>
        </authorList>
    </citation>
    <scope>NUCLEOTIDE SEQUENCE [LARGE SCALE GENOMIC DNA]</scope>
    <source>
        <strain evidence="2">ATCC 18683 / 1980 / Ss-1</strain>
    </source>
</reference>